<evidence type="ECO:0000256" key="2">
    <source>
        <dbReference type="ARBA" id="ARBA00022801"/>
    </source>
</evidence>
<comment type="caution">
    <text evidence="4">The sequence shown here is derived from an EMBL/GenBank/DDBJ whole genome shotgun (WGS) entry which is preliminary data.</text>
</comment>
<reference evidence="4" key="1">
    <citation type="submission" date="2023-07" db="EMBL/GenBank/DDBJ databases">
        <title>Genome content predicts the carbon catabolic preferences of heterotrophic bacteria.</title>
        <authorList>
            <person name="Gralka M."/>
        </authorList>
    </citation>
    <scope>NUCLEOTIDE SEQUENCE</scope>
    <source>
        <strain evidence="4">G2M05</strain>
    </source>
</reference>
<organism evidence="4 5">
    <name type="scientific">Photobacterium sanguinicancri</name>
    <dbReference type="NCBI Taxonomy" id="875932"/>
    <lineage>
        <taxon>Bacteria</taxon>
        <taxon>Pseudomonadati</taxon>
        <taxon>Pseudomonadota</taxon>
        <taxon>Gammaproteobacteria</taxon>
        <taxon>Vibrionales</taxon>
        <taxon>Vibrionaceae</taxon>
        <taxon>Photobacterium</taxon>
    </lineage>
</organism>
<dbReference type="GO" id="GO:0016787">
    <property type="term" value="F:hydrolase activity"/>
    <property type="evidence" value="ECO:0007669"/>
    <property type="project" value="UniProtKB-KW"/>
</dbReference>
<dbReference type="InterPro" id="IPR015797">
    <property type="entry name" value="NUDIX_hydrolase-like_dom_sf"/>
</dbReference>
<comment type="cofactor">
    <cofactor evidence="1">
        <name>Mg(2+)</name>
        <dbReference type="ChEBI" id="CHEBI:18420"/>
    </cofactor>
</comment>
<evidence type="ECO:0000256" key="1">
    <source>
        <dbReference type="ARBA" id="ARBA00001946"/>
    </source>
</evidence>
<dbReference type="PANTHER" id="PTHR43046:SF14">
    <property type="entry name" value="MUTT_NUDIX FAMILY PROTEIN"/>
    <property type="match status" value="1"/>
</dbReference>
<dbReference type="SUPFAM" id="SSF55811">
    <property type="entry name" value="Nudix"/>
    <property type="match status" value="1"/>
</dbReference>
<dbReference type="CDD" id="cd04690">
    <property type="entry name" value="NUDIX_Hydrolase"/>
    <property type="match status" value="1"/>
</dbReference>
<gene>
    <name evidence="4" type="ORF">Q4568_15190</name>
</gene>
<name>A0AAW7Y778_9GAMM</name>
<feature type="domain" description="Nudix hydrolase" evidence="3">
    <location>
        <begin position="2"/>
        <end position="128"/>
    </location>
</feature>
<dbReference type="InterPro" id="IPR000086">
    <property type="entry name" value="NUDIX_hydrolase_dom"/>
</dbReference>
<dbReference type="EMBL" id="JAUOPU010000017">
    <property type="protein sequence ID" value="MDO6543890.1"/>
    <property type="molecule type" value="Genomic_DNA"/>
</dbReference>
<dbReference type="PANTHER" id="PTHR43046">
    <property type="entry name" value="GDP-MANNOSE MANNOSYL HYDROLASE"/>
    <property type="match status" value="1"/>
</dbReference>
<keyword evidence="2" id="KW-0378">Hydrolase</keyword>
<accession>A0AAW7Y778</accession>
<dbReference type="Gene3D" id="3.90.79.10">
    <property type="entry name" value="Nucleoside Triphosphate Pyrophosphohydrolase"/>
    <property type="match status" value="1"/>
</dbReference>
<evidence type="ECO:0000259" key="3">
    <source>
        <dbReference type="PROSITE" id="PS51462"/>
    </source>
</evidence>
<sequence>MKKIIDKLAWVYIRDGKLLTVRSKGKALFYLPGGKREQGESDEQALVREINEEISVDLVSDTIKYVDTFTAQADGKDDGVLVQLTCYTAEYSGKLSPDAEIEELKFVDANDEAICSLATKVAMDWLVSRSLISE</sequence>
<dbReference type="PROSITE" id="PS51462">
    <property type="entry name" value="NUDIX"/>
    <property type="match status" value="1"/>
</dbReference>
<dbReference type="Pfam" id="PF00293">
    <property type="entry name" value="NUDIX"/>
    <property type="match status" value="1"/>
</dbReference>
<evidence type="ECO:0000313" key="4">
    <source>
        <dbReference type="EMBL" id="MDO6543890.1"/>
    </source>
</evidence>
<dbReference type="RefSeq" id="WP_062689133.1">
    <property type="nucleotide sequence ID" value="NZ_CANMLA010000019.1"/>
</dbReference>
<proteinExistence type="predicted"/>
<evidence type="ECO:0000313" key="5">
    <source>
        <dbReference type="Proteomes" id="UP001170624"/>
    </source>
</evidence>
<protein>
    <submittedName>
        <fullName evidence="4">NUDIX domain-containing protein</fullName>
    </submittedName>
</protein>
<dbReference type="AlphaFoldDB" id="A0AAW7Y778"/>
<dbReference type="Proteomes" id="UP001170624">
    <property type="component" value="Unassembled WGS sequence"/>
</dbReference>